<dbReference type="Proteomes" id="UP000192223">
    <property type="component" value="Unplaced"/>
</dbReference>
<dbReference type="STRING" id="224129.A0A1W4WMW5"/>
<comment type="similarity">
    <text evidence="1 5">Belongs to the GcvH family.</text>
</comment>
<dbReference type="Gene3D" id="2.40.50.100">
    <property type="match status" value="1"/>
</dbReference>
<keyword evidence="5" id="KW-0496">Mitochondrion</keyword>
<comment type="function">
    <text evidence="5">The H protein shuttles the methylamine group of glycine from the P protein to the T protein.</text>
</comment>
<dbReference type="KEGG" id="apln:108734659"/>
<dbReference type="InterPro" id="IPR000089">
    <property type="entry name" value="Biotin_lipoyl"/>
</dbReference>
<feature type="modified residue" description="N6-lipoyllysine" evidence="4">
    <location>
        <position position="88"/>
    </location>
</feature>
<organism evidence="7 8">
    <name type="scientific">Agrilus planipennis</name>
    <name type="common">Emerald ash borer</name>
    <name type="synonym">Agrilus marcopoli</name>
    <dbReference type="NCBI Taxonomy" id="224129"/>
    <lineage>
        <taxon>Eukaryota</taxon>
        <taxon>Metazoa</taxon>
        <taxon>Ecdysozoa</taxon>
        <taxon>Arthropoda</taxon>
        <taxon>Hexapoda</taxon>
        <taxon>Insecta</taxon>
        <taxon>Pterygota</taxon>
        <taxon>Neoptera</taxon>
        <taxon>Endopterygota</taxon>
        <taxon>Coleoptera</taxon>
        <taxon>Polyphaga</taxon>
        <taxon>Elateriformia</taxon>
        <taxon>Buprestoidea</taxon>
        <taxon>Buprestidae</taxon>
        <taxon>Agrilinae</taxon>
        <taxon>Agrilus</taxon>
    </lineage>
</organism>
<dbReference type="GO" id="GO:0005739">
    <property type="term" value="C:mitochondrion"/>
    <property type="evidence" value="ECO:0007669"/>
    <property type="project" value="UniProtKB-SubCell"/>
</dbReference>
<keyword evidence="7" id="KW-1185">Reference proteome</keyword>
<feature type="domain" description="Lipoyl-binding" evidence="6">
    <location>
        <begin position="47"/>
        <end position="129"/>
    </location>
</feature>
<dbReference type="HAMAP" id="MF_00272">
    <property type="entry name" value="GcvH"/>
    <property type="match status" value="1"/>
</dbReference>
<dbReference type="OrthoDB" id="10264154at2759"/>
<evidence type="ECO:0000256" key="2">
    <source>
        <dbReference type="ARBA" id="ARBA00022823"/>
    </source>
</evidence>
<dbReference type="PROSITE" id="PS00189">
    <property type="entry name" value="LIPOYL"/>
    <property type="match status" value="1"/>
</dbReference>
<evidence type="ECO:0000313" key="8">
    <source>
        <dbReference type="RefSeq" id="XP_018321802.1"/>
    </source>
</evidence>
<dbReference type="SUPFAM" id="SSF51230">
    <property type="entry name" value="Single hybrid motif"/>
    <property type="match status" value="1"/>
</dbReference>
<evidence type="ECO:0000259" key="6">
    <source>
        <dbReference type="PROSITE" id="PS50968"/>
    </source>
</evidence>
<evidence type="ECO:0000313" key="7">
    <source>
        <dbReference type="Proteomes" id="UP000192223"/>
    </source>
</evidence>
<dbReference type="PANTHER" id="PTHR11715:SF3">
    <property type="entry name" value="GLYCINE CLEAVAGE SYSTEM H PROTEIN-RELATED"/>
    <property type="match status" value="1"/>
</dbReference>
<dbReference type="RefSeq" id="XP_018321802.1">
    <property type="nucleotide sequence ID" value="XM_018466300.1"/>
</dbReference>
<dbReference type="InterPro" id="IPR011053">
    <property type="entry name" value="Single_hybrid_motif"/>
</dbReference>
<dbReference type="InterPro" id="IPR017453">
    <property type="entry name" value="GCV_H_sub"/>
</dbReference>
<comment type="cofactor">
    <cofactor evidence="5">
        <name>(R)-lipoate</name>
        <dbReference type="ChEBI" id="CHEBI:83088"/>
    </cofactor>
    <text evidence="5">Binds 1 lipoyl cofactor covalently.</text>
</comment>
<dbReference type="Pfam" id="PF01597">
    <property type="entry name" value="GCV_H"/>
    <property type="match status" value="1"/>
</dbReference>
<evidence type="ECO:0000256" key="3">
    <source>
        <dbReference type="ARBA" id="ARBA00022946"/>
    </source>
</evidence>
<dbReference type="InParanoid" id="A0A1W4WMW5"/>
<dbReference type="InterPro" id="IPR033753">
    <property type="entry name" value="GCV_H/Fam206"/>
</dbReference>
<dbReference type="NCBIfam" id="TIGR00527">
    <property type="entry name" value="gcvH"/>
    <property type="match status" value="1"/>
</dbReference>
<dbReference type="GO" id="GO:0019464">
    <property type="term" value="P:glycine decarboxylation via glycine cleavage system"/>
    <property type="evidence" value="ECO:0007669"/>
    <property type="project" value="UniProtKB-UniRule"/>
</dbReference>
<dbReference type="GeneID" id="108734659"/>
<dbReference type="InterPro" id="IPR002930">
    <property type="entry name" value="GCV_H"/>
</dbReference>
<name>A0A1W4WMW5_AGRPL</name>
<evidence type="ECO:0000256" key="1">
    <source>
        <dbReference type="ARBA" id="ARBA00009249"/>
    </source>
</evidence>
<protein>
    <recommendedName>
        <fullName evidence="5">Glycine cleavage system H protein</fullName>
    </recommendedName>
</protein>
<dbReference type="GO" id="GO:0005960">
    <property type="term" value="C:glycine cleavage complex"/>
    <property type="evidence" value="ECO:0007669"/>
    <property type="project" value="UniProtKB-UniRule"/>
</dbReference>
<gene>
    <name evidence="8" type="primary">LOC108734659</name>
</gene>
<reference evidence="8" key="1">
    <citation type="submission" date="2025-08" db="UniProtKB">
        <authorList>
            <consortium name="RefSeq"/>
        </authorList>
    </citation>
    <scope>IDENTIFICATION</scope>
    <source>
        <tissue evidence="8">Entire body</tissue>
    </source>
</reference>
<accession>A0A1W4WMW5</accession>
<sequence>MLQRIILSNIIVRTITSSSKKAEDISQLLANRLFTDKHEWVMVQDKIGTVGISDYAQNALGDIVYAQLPDEDTLLKQKDECGALESVKAASEIYSPISGKVIVKNTQVEDNPSLINKSCYDKGWLFKVEMDDTNELKALMTAEKYLEFLKTDPEVSTDK</sequence>
<dbReference type="NCBIfam" id="NF002270">
    <property type="entry name" value="PRK01202.1"/>
    <property type="match status" value="1"/>
</dbReference>
<keyword evidence="2 4" id="KW-0450">Lipoyl</keyword>
<dbReference type="FunCoup" id="A0A1W4WMW5">
    <property type="interactions" value="1046"/>
</dbReference>
<dbReference type="InterPro" id="IPR003016">
    <property type="entry name" value="2-oxoA_DH_lipoyl-BS"/>
</dbReference>
<dbReference type="PANTHER" id="PTHR11715">
    <property type="entry name" value="GLYCINE CLEAVAGE SYSTEM H PROTEIN"/>
    <property type="match status" value="1"/>
</dbReference>
<dbReference type="CDD" id="cd06848">
    <property type="entry name" value="GCS_H"/>
    <property type="match status" value="1"/>
</dbReference>
<comment type="subunit">
    <text evidence="5">The glycine cleavage system is composed of four proteins: P, T, L and H.</text>
</comment>
<keyword evidence="3 5" id="KW-0809">Transit peptide</keyword>
<proteinExistence type="inferred from homology"/>
<dbReference type="GO" id="GO:0009249">
    <property type="term" value="P:protein lipoylation"/>
    <property type="evidence" value="ECO:0007669"/>
    <property type="project" value="TreeGrafter"/>
</dbReference>
<evidence type="ECO:0000256" key="4">
    <source>
        <dbReference type="PIRSR" id="PIRSR617453-50"/>
    </source>
</evidence>
<evidence type="ECO:0000256" key="5">
    <source>
        <dbReference type="RuleBase" id="RU364055"/>
    </source>
</evidence>
<comment type="subcellular location">
    <subcellularLocation>
        <location evidence="5">Mitochondrion</location>
    </subcellularLocation>
</comment>
<dbReference type="AlphaFoldDB" id="A0A1W4WMW5"/>
<dbReference type="PROSITE" id="PS50968">
    <property type="entry name" value="BIOTINYL_LIPOYL"/>
    <property type="match status" value="1"/>
</dbReference>